<dbReference type="Gene3D" id="3.40.630.10">
    <property type="entry name" value="Zn peptidases"/>
    <property type="match status" value="1"/>
</dbReference>
<dbReference type="InterPro" id="IPR011650">
    <property type="entry name" value="Peptidase_M20_dimer"/>
</dbReference>
<dbReference type="InterPro" id="IPR002933">
    <property type="entry name" value="Peptidase_M20"/>
</dbReference>
<feature type="binding site" evidence="3">
    <location>
        <position position="89"/>
    </location>
    <ligand>
        <name>Zn(2+)</name>
        <dbReference type="ChEBI" id="CHEBI:29105"/>
        <label>1</label>
    </ligand>
</feature>
<dbReference type="Proteomes" id="UP000300381">
    <property type="component" value="Unassembled WGS sequence"/>
</dbReference>
<dbReference type="Pfam" id="PF01546">
    <property type="entry name" value="Peptidase_M20"/>
    <property type="match status" value="1"/>
</dbReference>
<feature type="binding site" evidence="4">
    <location>
        <position position="274"/>
    </location>
    <ligand>
        <name>allantoate</name>
        <dbReference type="ChEBI" id="CHEBI:17536"/>
    </ligand>
</feature>
<evidence type="ECO:0000256" key="3">
    <source>
        <dbReference type="PIRSR" id="PIRSR001235-1"/>
    </source>
</evidence>
<feature type="binding site" evidence="3">
    <location>
        <position position="124"/>
    </location>
    <ligand>
        <name>Zn(2+)</name>
        <dbReference type="ChEBI" id="CHEBI:29105"/>
        <label>2</label>
    </ligand>
</feature>
<dbReference type="SUPFAM" id="SSF55031">
    <property type="entry name" value="Bacterial exopeptidase dimerisation domain"/>
    <property type="match status" value="1"/>
</dbReference>
<comment type="caution">
    <text evidence="6">The sequence shown here is derived from an EMBL/GenBank/DDBJ whole genome shotgun (WGS) entry which is preliminary data.</text>
</comment>
<keyword evidence="2 6" id="KW-0378">Hydrolase</keyword>
<feature type="binding site" evidence="3">
    <location>
        <position position="188"/>
    </location>
    <ligand>
        <name>Zn(2+)</name>
        <dbReference type="ChEBI" id="CHEBI:29105"/>
        <label>1</label>
    </ligand>
</feature>
<feature type="binding site" evidence="4">
    <location>
        <position position="213"/>
    </location>
    <ligand>
        <name>allantoate</name>
        <dbReference type="ChEBI" id="CHEBI:17536"/>
    </ligand>
</feature>
<dbReference type="AlphaFoldDB" id="A0A480AZT2"/>
<dbReference type="Gene3D" id="3.30.70.360">
    <property type="match status" value="1"/>
</dbReference>
<reference evidence="6 7" key="1">
    <citation type="submission" date="2019-03" db="EMBL/GenBank/DDBJ databases">
        <title>Draft genome sequences of two Veillonella tobetsuensis clinical isolates from intraoperative bronchial fluids of elderly patients with pulmonary carcinoma.</title>
        <authorList>
            <person name="Akiyama T."/>
        </authorList>
    </citation>
    <scope>NUCLEOTIDE SEQUENCE [LARGE SCALE GENOMIC DNA]</scope>
    <source>
        <strain evidence="6 7">PAGU 1578</strain>
    </source>
</reference>
<dbReference type="PANTHER" id="PTHR32494">
    <property type="entry name" value="ALLANTOATE DEIMINASE-RELATED"/>
    <property type="match status" value="1"/>
</dbReference>
<feature type="binding site" evidence="3">
    <location>
        <position position="381"/>
    </location>
    <ligand>
        <name>Zn(2+)</name>
        <dbReference type="ChEBI" id="CHEBI:29105"/>
        <label>2</label>
    </ligand>
</feature>
<dbReference type="PANTHER" id="PTHR32494:SF5">
    <property type="entry name" value="ALLANTOATE AMIDOHYDROLASE"/>
    <property type="match status" value="1"/>
</dbReference>
<dbReference type="NCBIfam" id="NF006771">
    <property type="entry name" value="PRK09290.1-5"/>
    <property type="match status" value="1"/>
</dbReference>
<dbReference type="GO" id="GO:0016813">
    <property type="term" value="F:hydrolase activity, acting on carbon-nitrogen (but not peptide) bonds, in linear amidines"/>
    <property type="evidence" value="ECO:0007669"/>
    <property type="project" value="InterPro"/>
</dbReference>
<evidence type="ECO:0000256" key="4">
    <source>
        <dbReference type="PIRSR" id="PIRSR001235-2"/>
    </source>
</evidence>
<feature type="binding site" evidence="3">
    <location>
        <position position="78"/>
    </location>
    <ligand>
        <name>Zn(2+)</name>
        <dbReference type="ChEBI" id="CHEBI:29105"/>
        <label>1</label>
    </ligand>
</feature>
<evidence type="ECO:0000313" key="6">
    <source>
        <dbReference type="EMBL" id="GCL66426.1"/>
    </source>
</evidence>
<dbReference type="GO" id="GO:0046872">
    <property type="term" value="F:metal ion binding"/>
    <property type="evidence" value="ECO:0007669"/>
    <property type="project" value="UniProtKB-KW"/>
</dbReference>
<evidence type="ECO:0000259" key="5">
    <source>
        <dbReference type="Pfam" id="PF07687"/>
    </source>
</evidence>
<dbReference type="InterPro" id="IPR010158">
    <property type="entry name" value="Amidase_Cbmase"/>
</dbReference>
<dbReference type="Pfam" id="PF07687">
    <property type="entry name" value="M20_dimer"/>
    <property type="match status" value="1"/>
</dbReference>
<proteinExistence type="inferred from homology"/>
<organism evidence="6 7">
    <name type="scientific">Veillonella tobetsuensis</name>
    <dbReference type="NCBI Taxonomy" id="1110546"/>
    <lineage>
        <taxon>Bacteria</taxon>
        <taxon>Bacillati</taxon>
        <taxon>Bacillota</taxon>
        <taxon>Negativicutes</taxon>
        <taxon>Veillonellales</taxon>
        <taxon>Veillonellaceae</taxon>
        <taxon>Veillonella</taxon>
    </lineage>
</organism>
<dbReference type="SUPFAM" id="SSF53187">
    <property type="entry name" value="Zn-dependent exopeptidases"/>
    <property type="match status" value="1"/>
</dbReference>
<name>A0A480AZT2_9FIRM</name>
<dbReference type="InterPro" id="IPR036264">
    <property type="entry name" value="Bact_exopeptidase_dim_dom"/>
</dbReference>
<dbReference type="PIRSF" id="PIRSF001235">
    <property type="entry name" value="Amidase_carbamoylase"/>
    <property type="match status" value="1"/>
</dbReference>
<comment type="similarity">
    <text evidence="1">Belongs to the peptidase M20 family.</text>
</comment>
<accession>A0A480AZT2</accession>
<feature type="binding site" evidence="4">
    <location>
        <position position="287"/>
    </location>
    <ligand>
        <name>allantoate</name>
        <dbReference type="ChEBI" id="CHEBI:17536"/>
    </ligand>
</feature>
<dbReference type="CDD" id="cd03884">
    <property type="entry name" value="M20_bAS"/>
    <property type="match status" value="1"/>
</dbReference>
<protein>
    <submittedName>
        <fullName evidence="6">Putative hydrolase</fullName>
    </submittedName>
</protein>
<keyword evidence="3" id="KW-0479">Metal-binding</keyword>
<evidence type="ECO:0000256" key="2">
    <source>
        <dbReference type="ARBA" id="ARBA00022801"/>
    </source>
</evidence>
<feature type="binding site" evidence="3">
    <location>
        <position position="89"/>
    </location>
    <ligand>
        <name>Zn(2+)</name>
        <dbReference type="ChEBI" id="CHEBI:29105"/>
        <label>2</label>
    </ligand>
</feature>
<gene>
    <name evidence="6" type="ORF">PAGU1578_00480</name>
</gene>
<dbReference type="NCBIfam" id="TIGR01879">
    <property type="entry name" value="hydantase"/>
    <property type="match status" value="1"/>
</dbReference>
<sequence length="414" mass="44884">MIQKERLAKDFEAMARLTNVGDGINRLAFTDADWAGRQYIVDRMIDAGLTVEADGFGNVIGYKAGKNPDLPVVMVGSHTDSVPNGGNYDGVVGVLSAIEAVRSMTEDNVEHDHTIAVVDFMCEESSRFGAATLGSKAMRGELTLDDLHRLVDKKGISIYEALQSRNLNPDGIETMEYTRPVKAFTEIHIEQGKVLEHEQKKIGIVTGIAAPERFYVTIRGNADHSGATPMNLRHDALCGASKIILGIEEIAFMQEEPPVVGTVGVVEVVPGAMNVIPGAVKLGVDIRSISKVARDSVVTLIKEFIDVICEKRGLSYTIEPIAQDHPVAMHPAMIREIEGAVKAVDVEYMTMPSGAGHDAMHWADVVPTGMIFIPCREGISHNPAEFADMADIITGVKVLDTVLRKLSLETTKLV</sequence>
<keyword evidence="3" id="KW-0862">Zinc</keyword>
<dbReference type="EMBL" id="BJCQ01000003">
    <property type="protein sequence ID" value="GCL66426.1"/>
    <property type="molecule type" value="Genomic_DNA"/>
</dbReference>
<feature type="domain" description="Peptidase M20 dimerisation" evidence="5">
    <location>
        <begin position="214"/>
        <end position="308"/>
    </location>
</feature>
<comment type="cofactor">
    <cofactor evidence="3">
        <name>Zn(2+)</name>
        <dbReference type="ChEBI" id="CHEBI:29105"/>
    </cofactor>
    <text evidence="3">Binds 2 Zn(2+) ions per subunit.</text>
</comment>
<dbReference type="RefSeq" id="WP_137660173.1">
    <property type="nucleotide sequence ID" value="NZ_BJCQ01000003.1"/>
</dbReference>
<evidence type="ECO:0000313" key="7">
    <source>
        <dbReference type="Proteomes" id="UP000300381"/>
    </source>
</evidence>
<evidence type="ECO:0000256" key="1">
    <source>
        <dbReference type="ARBA" id="ARBA00006153"/>
    </source>
</evidence>